<evidence type="ECO:0000256" key="1">
    <source>
        <dbReference type="SAM" id="MobiDB-lite"/>
    </source>
</evidence>
<feature type="transmembrane region" description="Helical" evidence="2">
    <location>
        <begin position="66"/>
        <end position="83"/>
    </location>
</feature>
<gene>
    <name evidence="3" type="ORF">KRR39_11855</name>
</gene>
<sequence length="148" mass="16324">MPLSEEELRLLEQMERALVADDPKLASTMRGTTLRASARRRALLAGLVFVVGLVVLMTGAVTQNTIVGIIGFVVMLGSAYVALSSWKGHGQAAEQPRGEPGSHPSFSVIDGGRSKKSRGSRGRSPQQSHSMMERFEERWRRRRDQNGY</sequence>
<accession>A0A975T294</accession>
<dbReference type="KEGG" id="nps:KRR39_11855"/>
<dbReference type="EMBL" id="CP077062">
    <property type="protein sequence ID" value="QWZ10348.1"/>
    <property type="molecule type" value="Genomic_DNA"/>
</dbReference>
<keyword evidence="2" id="KW-0812">Transmembrane</keyword>
<dbReference type="Pfam" id="PF11239">
    <property type="entry name" value="DUF3040"/>
    <property type="match status" value="1"/>
</dbReference>
<protein>
    <submittedName>
        <fullName evidence="3">DUF3040 domain-containing protein</fullName>
    </submittedName>
</protein>
<dbReference type="RefSeq" id="WP_216942226.1">
    <property type="nucleotide sequence ID" value="NZ_CP077062.1"/>
</dbReference>
<reference evidence="3" key="1">
    <citation type="submission" date="2021-06" db="EMBL/GenBank/DDBJ databases">
        <title>Complete genome sequence of Nocardioides sp. G188.</title>
        <authorList>
            <person name="Im W.-T."/>
        </authorList>
    </citation>
    <scope>NUCLEOTIDE SEQUENCE</scope>
    <source>
        <strain evidence="3">G188</strain>
    </source>
</reference>
<proteinExistence type="predicted"/>
<keyword evidence="2" id="KW-0472">Membrane</keyword>
<name>A0A975T294_9ACTN</name>
<feature type="region of interest" description="Disordered" evidence="1">
    <location>
        <begin position="89"/>
        <end position="148"/>
    </location>
</feature>
<evidence type="ECO:0000256" key="2">
    <source>
        <dbReference type="SAM" id="Phobius"/>
    </source>
</evidence>
<dbReference type="AlphaFoldDB" id="A0A975T294"/>
<dbReference type="Proteomes" id="UP000683575">
    <property type="component" value="Chromosome"/>
</dbReference>
<dbReference type="InterPro" id="IPR021401">
    <property type="entry name" value="DUF3040"/>
</dbReference>
<keyword evidence="4" id="KW-1185">Reference proteome</keyword>
<keyword evidence="2" id="KW-1133">Transmembrane helix</keyword>
<organism evidence="3 4">
    <name type="scientific">Nocardioides panacis</name>
    <dbReference type="NCBI Taxonomy" id="2849501"/>
    <lineage>
        <taxon>Bacteria</taxon>
        <taxon>Bacillati</taxon>
        <taxon>Actinomycetota</taxon>
        <taxon>Actinomycetes</taxon>
        <taxon>Propionibacteriales</taxon>
        <taxon>Nocardioidaceae</taxon>
        <taxon>Nocardioides</taxon>
    </lineage>
</organism>
<evidence type="ECO:0000313" key="4">
    <source>
        <dbReference type="Proteomes" id="UP000683575"/>
    </source>
</evidence>
<feature type="transmembrane region" description="Helical" evidence="2">
    <location>
        <begin position="42"/>
        <end position="60"/>
    </location>
</feature>
<evidence type="ECO:0000313" key="3">
    <source>
        <dbReference type="EMBL" id="QWZ10348.1"/>
    </source>
</evidence>